<feature type="transmembrane region" description="Helical" evidence="1">
    <location>
        <begin position="20"/>
        <end position="41"/>
    </location>
</feature>
<reference evidence="2" key="2">
    <citation type="journal article" date="2015" name="Data Brief">
        <title>Shoot transcriptome of the giant reed, Arundo donax.</title>
        <authorList>
            <person name="Barrero R.A."/>
            <person name="Guerrero F.D."/>
            <person name="Moolhuijzen P."/>
            <person name="Goolsby J.A."/>
            <person name="Tidwell J."/>
            <person name="Bellgard S.E."/>
            <person name="Bellgard M.I."/>
        </authorList>
    </citation>
    <scope>NUCLEOTIDE SEQUENCE</scope>
    <source>
        <tissue evidence="2">Shoot tissue taken approximately 20 cm above the soil surface</tissue>
    </source>
</reference>
<organism evidence="2">
    <name type="scientific">Arundo donax</name>
    <name type="common">Giant reed</name>
    <name type="synonym">Donax arundinaceus</name>
    <dbReference type="NCBI Taxonomy" id="35708"/>
    <lineage>
        <taxon>Eukaryota</taxon>
        <taxon>Viridiplantae</taxon>
        <taxon>Streptophyta</taxon>
        <taxon>Embryophyta</taxon>
        <taxon>Tracheophyta</taxon>
        <taxon>Spermatophyta</taxon>
        <taxon>Magnoliopsida</taxon>
        <taxon>Liliopsida</taxon>
        <taxon>Poales</taxon>
        <taxon>Poaceae</taxon>
        <taxon>PACMAD clade</taxon>
        <taxon>Arundinoideae</taxon>
        <taxon>Arundineae</taxon>
        <taxon>Arundo</taxon>
    </lineage>
</organism>
<sequence>MPRSNLILFWVNRKINHGNALCLVLVMESAILICHVLNAAVNLVDLDAVQELRTFNAMDVEG</sequence>
<keyword evidence="1" id="KW-0812">Transmembrane</keyword>
<keyword evidence="1" id="KW-0472">Membrane</keyword>
<protein>
    <submittedName>
        <fullName evidence="2">Uncharacterized protein</fullName>
    </submittedName>
</protein>
<reference evidence="2" key="1">
    <citation type="submission" date="2014-09" db="EMBL/GenBank/DDBJ databases">
        <authorList>
            <person name="Magalhaes I.L.F."/>
            <person name="Oliveira U."/>
            <person name="Santos F.R."/>
            <person name="Vidigal T.H.D.A."/>
            <person name="Brescovit A.D."/>
            <person name="Santos A.J."/>
        </authorList>
    </citation>
    <scope>NUCLEOTIDE SEQUENCE</scope>
    <source>
        <tissue evidence="2">Shoot tissue taken approximately 20 cm above the soil surface</tissue>
    </source>
</reference>
<evidence type="ECO:0000313" key="2">
    <source>
        <dbReference type="EMBL" id="JAD89488.1"/>
    </source>
</evidence>
<keyword evidence="1" id="KW-1133">Transmembrane helix</keyword>
<proteinExistence type="predicted"/>
<dbReference type="EMBL" id="GBRH01208407">
    <property type="protein sequence ID" value="JAD89488.1"/>
    <property type="molecule type" value="Transcribed_RNA"/>
</dbReference>
<evidence type="ECO:0000256" key="1">
    <source>
        <dbReference type="SAM" id="Phobius"/>
    </source>
</evidence>
<name>A0A0A9DS21_ARUDO</name>
<accession>A0A0A9DS21</accession>
<dbReference type="AlphaFoldDB" id="A0A0A9DS21"/>